<dbReference type="InterPro" id="IPR000595">
    <property type="entry name" value="cNMP-bd_dom"/>
</dbReference>
<protein>
    <submittedName>
        <fullName evidence="2">Electron transport regulator A</fullName>
    </submittedName>
</protein>
<name>A0A0B7IIL4_9FLAO</name>
<dbReference type="Proteomes" id="UP000039370">
    <property type="component" value="Unassembled WGS sequence"/>
</dbReference>
<dbReference type="InterPro" id="IPR014710">
    <property type="entry name" value="RmlC-like_jellyroll"/>
</dbReference>
<accession>A0A0B7IIL4</accession>
<evidence type="ECO:0000259" key="1">
    <source>
        <dbReference type="PROSITE" id="PS50042"/>
    </source>
</evidence>
<dbReference type="EMBL" id="CDOK01000152">
    <property type="protein sequence ID" value="CEN51725.1"/>
    <property type="molecule type" value="Genomic_DNA"/>
</dbReference>
<dbReference type="SMART" id="SM00100">
    <property type="entry name" value="cNMP"/>
    <property type="match status" value="1"/>
</dbReference>
<dbReference type="Gene3D" id="2.60.120.10">
    <property type="entry name" value="Jelly Rolls"/>
    <property type="match status" value="1"/>
</dbReference>
<dbReference type="AlphaFoldDB" id="A0A0B7IIL4"/>
<gene>
    <name evidence="2" type="ORF">CCAN11_2350005</name>
</gene>
<dbReference type="RefSeq" id="WP_041987144.1">
    <property type="nucleotide sequence ID" value="NZ_JBIUQY010000010.1"/>
</dbReference>
<proteinExistence type="predicted"/>
<dbReference type="Pfam" id="PF00027">
    <property type="entry name" value="cNMP_binding"/>
    <property type="match status" value="1"/>
</dbReference>
<evidence type="ECO:0000313" key="2">
    <source>
        <dbReference type="EMBL" id="CEN51725.1"/>
    </source>
</evidence>
<dbReference type="InterPro" id="IPR018490">
    <property type="entry name" value="cNMP-bd_dom_sf"/>
</dbReference>
<organism evidence="2 3">
    <name type="scientific">Capnocytophaga canimorsus</name>
    <dbReference type="NCBI Taxonomy" id="28188"/>
    <lineage>
        <taxon>Bacteria</taxon>
        <taxon>Pseudomonadati</taxon>
        <taxon>Bacteroidota</taxon>
        <taxon>Flavobacteriia</taxon>
        <taxon>Flavobacteriales</taxon>
        <taxon>Flavobacteriaceae</taxon>
        <taxon>Capnocytophaga</taxon>
    </lineage>
</organism>
<feature type="domain" description="Cyclic nucleotide-binding" evidence="1">
    <location>
        <begin position="16"/>
        <end position="115"/>
    </location>
</feature>
<evidence type="ECO:0000313" key="3">
    <source>
        <dbReference type="Proteomes" id="UP000039370"/>
    </source>
</evidence>
<dbReference type="SUPFAM" id="SSF51206">
    <property type="entry name" value="cAMP-binding domain-like"/>
    <property type="match status" value="1"/>
</dbReference>
<sequence>MQTTFDFSTLYAHLLISSEQIKVITEKHRKVSFKKGDFILQKGEVSKSYFALQSGIARSFVHDYEGNDITTGFFCEQEFVINELSLFKQEPSLENIVALTDCIAWEISFEDFQLLYHSIAGVSEWGRLFMTEKLFQTQQRSLEMITLPAKDRYLQFLKDKPQVIQSVPLKHIATYLGITDTSLSRIRKEVAS</sequence>
<dbReference type="PROSITE" id="PS50042">
    <property type="entry name" value="CNMP_BINDING_3"/>
    <property type="match status" value="1"/>
</dbReference>
<reference evidence="3" key="1">
    <citation type="submission" date="2015-01" db="EMBL/GenBank/DDBJ databases">
        <authorList>
            <person name="MANFREDI Pablo"/>
        </authorList>
    </citation>
    <scope>NUCLEOTIDE SEQUENCE [LARGE SCALE GENOMIC DNA]</scope>
    <source>
        <strain evidence="3">Cc11</strain>
    </source>
</reference>
<dbReference type="CDD" id="cd00038">
    <property type="entry name" value="CAP_ED"/>
    <property type="match status" value="1"/>
</dbReference>